<comment type="caution">
    <text evidence="2">The sequence shown here is derived from an EMBL/GenBank/DDBJ whole genome shotgun (WGS) entry which is preliminary data.</text>
</comment>
<dbReference type="Pfam" id="PF07310">
    <property type="entry name" value="PAS_5"/>
    <property type="match status" value="1"/>
</dbReference>
<evidence type="ECO:0000313" key="3">
    <source>
        <dbReference type="Proteomes" id="UP001144805"/>
    </source>
</evidence>
<accession>A0A9X3E0R5</accession>
<reference evidence="2" key="1">
    <citation type="submission" date="2022-11" db="EMBL/GenBank/DDBJ databases">
        <title>Biodiversity and phylogenetic relationships of bacteria.</title>
        <authorList>
            <person name="Machado R.A.R."/>
            <person name="Bhat A."/>
            <person name="Loulou A."/>
            <person name="Kallel S."/>
        </authorList>
    </citation>
    <scope>NUCLEOTIDE SEQUENCE</scope>
    <source>
        <strain evidence="2">K-TC2</strain>
    </source>
</reference>
<dbReference type="InterPro" id="IPR009922">
    <property type="entry name" value="DUF1457"/>
</dbReference>
<dbReference type="Proteomes" id="UP001144805">
    <property type="component" value="Unassembled WGS sequence"/>
</dbReference>
<dbReference type="AlphaFoldDB" id="A0A9X3E0R5"/>
<dbReference type="PIRSF" id="PIRSF031878">
    <property type="entry name" value="UCP031878"/>
    <property type="match status" value="1"/>
</dbReference>
<name>A0A9X3E0R5_9HYPH</name>
<dbReference type="RefSeq" id="WP_266338240.1">
    <property type="nucleotide sequence ID" value="NZ_JAPKNK010000003.1"/>
</dbReference>
<protein>
    <submittedName>
        <fullName evidence="2">PAS domain-containing protein</fullName>
    </submittedName>
</protein>
<proteinExistence type="predicted"/>
<feature type="region of interest" description="Disordered" evidence="1">
    <location>
        <begin position="168"/>
        <end position="213"/>
    </location>
</feature>
<gene>
    <name evidence="2" type="ORF">OSH07_08660</name>
</gene>
<sequence>MRHSSTQQLHAYWLRKRGGSPAPLRSAIEPAAIVPLLGDLFILDAAAPGTAPFRLAGTRFCANLGRELTGSDFLSLWPSADRDALTSALGAIVSNGATAVLEVLGRTERGNPLMAEMLLLPVSQDGRRIDRVLGLLAPLERPYWLGLHPIPQLEIAGLRWLPREEAPPARPAVLTTPPPAASPAPLGRPAASEPPLAAGRRHQHLVVLDGGRD</sequence>
<dbReference type="EMBL" id="JAPKNK010000003">
    <property type="protein sequence ID" value="MCX5569262.1"/>
    <property type="molecule type" value="Genomic_DNA"/>
</dbReference>
<evidence type="ECO:0000256" key="1">
    <source>
        <dbReference type="SAM" id="MobiDB-lite"/>
    </source>
</evidence>
<evidence type="ECO:0000313" key="2">
    <source>
        <dbReference type="EMBL" id="MCX5569262.1"/>
    </source>
</evidence>
<keyword evidence="3" id="KW-1185">Reference proteome</keyword>
<organism evidence="2 3">
    <name type="scientific">Kaistia nematophila</name>
    <dbReference type="NCBI Taxonomy" id="2994654"/>
    <lineage>
        <taxon>Bacteria</taxon>
        <taxon>Pseudomonadati</taxon>
        <taxon>Pseudomonadota</taxon>
        <taxon>Alphaproteobacteria</taxon>
        <taxon>Hyphomicrobiales</taxon>
        <taxon>Kaistiaceae</taxon>
        <taxon>Kaistia</taxon>
    </lineage>
</organism>